<gene>
    <name evidence="1" type="ORF">DPX16_22480</name>
</gene>
<dbReference type="Proteomes" id="UP000281406">
    <property type="component" value="Unassembled WGS sequence"/>
</dbReference>
<dbReference type="EMBL" id="RJVU01018862">
    <property type="protein sequence ID" value="ROL51384.1"/>
    <property type="molecule type" value="Genomic_DNA"/>
</dbReference>
<evidence type="ECO:0000313" key="2">
    <source>
        <dbReference type="Proteomes" id="UP000281406"/>
    </source>
</evidence>
<name>A0A3N0YZU0_ANAGA</name>
<sequence length="114" mass="12578">MVDEGDVLPLVFTPEDNEVTEGEGSCEERPAVEGHFNFNGSTDPEEQLSLHPSFTPIEGAQSKLPLNLDMESVLAHPAERKVNSPLIVFMKRSGEELGMWESACASCVDMWRTV</sequence>
<keyword evidence="2" id="KW-1185">Reference proteome</keyword>
<organism evidence="1 2">
    <name type="scientific">Anabarilius grahami</name>
    <name type="common">Kanglang fish</name>
    <name type="synonym">Barilius grahami</name>
    <dbReference type="NCBI Taxonomy" id="495550"/>
    <lineage>
        <taxon>Eukaryota</taxon>
        <taxon>Metazoa</taxon>
        <taxon>Chordata</taxon>
        <taxon>Craniata</taxon>
        <taxon>Vertebrata</taxon>
        <taxon>Euteleostomi</taxon>
        <taxon>Actinopterygii</taxon>
        <taxon>Neopterygii</taxon>
        <taxon>Teleostei</taxon>
        <taxon>Ostariophysi</taxon>
        <taxon>Cypriniformes</taxon>
        <taxon>Xenocyprididae</taxon>
        <taxon>Xenocypridinae</taxon>
        <taxon>Xenocypridinae incertae sedis</taxon>
        <taxon>Anabarilius</taxon>
    </lineage>
</organism>
<comment type="caution">
    <text evidence="1">The sequence shown here is derived from an EMBL/GenBank/DDBJ whole genome shotgun (WGS) entry which is preliminary data.</text>
</comment>
<reference evidence="1 2" key="1">
    <citation type="submission" date="2018-10" db="EMBL/GenBank/DDBJ databases">
        <title>Genome assembly for a Yunnan-Guizhou Plateau 3E fish, Anabarilius grahami (Regan), and its evolutionary and genetic applications.</title>
        <authorList>
            <person name="Jiang W."/>
        </authorList>
    </citation>
    <scope>NUCLEOTIDE SEQUENCE [LARGE SCALE GENOMIC DNA]</scope>
    <source>
        <strain evidence="1">AG-KIZ</strain>
        <tissue evidence="1">Muscle</tissue>
    </source>
</reference>
<accession>A0A3N0YZU0</accession>
<protein>
    <submittedName>
        <fullName evidence="1">Uncharacterized protein</fullName>
    </submittedName>
</protein>
<proteinExistence type="predicted"/>
<dbReference type="AlphaFoldDB" id="A0A3N0YZU0"/>
<evidence type="ECO:0000313" key="1">
    <source>
        <dbReference type="EMBL" id="ROL51384.1"/>
    </source>
</evidence>